<organism evidence="1 2">
    <name type="scientific">Escherichia coli</name>
    <dbReference type="NCBI Taxonomy" id="562"/>
    <lineage>
        <taxon>Bacteria</taxon>
        <taxon>Pseudomonadati</taxon>
        <taxon>Pseudomonadota</taxon>
        <taxon>Gammaproteobacteria</taxon>
        <taxon>Enterobacterales</taxon>
        <taxon>Enterobacteriaceae</taxon>
        <taxon>Escherichia</taxon>
    </lineage>
</organism>
<dbReference type="NCBIfam" id="TIGR01643">
    <property type="entry name" value="YD_repeat_2x"/>
    <property type="match status" value="1"/>
</dbReference>
<dbReference type="Gene3D" id="2.180.10.10">
    <property type="entry name" value="RHS repeat-associated core"/>
    <property type="match status" value="1"/>
</dbReference>
<evidence type="ECO:0000313" key="2">
    <source>
        <dbReference type="Proteomes" id="UP000248865"/>
    </source>
</evidence>
<dbReference type="RefSeq" id="WP_195745336.1">
    <property type="nucleotide sequence ID" value="NZ_JACXJR010000191.1"/>
</dbReference>
<feature type="non-terminal residue" evidence="1">
    <location>
        <position position="1"/>
    </location>
</feature>
<dbReference type="EMBL" id="QFSS01000214">
    <property type="protein sequence ID" value="PZZ64009.1"/>
    <property type="molecule type" value="Genomic_DNA"/>
</dbReference>
<protein>
    <recommendedName>
        <fullName evidence="3">RHS repeat protein</fullName>
    </recommendedName>
</protein>
<dbReference type="AlphaFoldDB" id="A0A2W7UF33"/>
<name>A0A2W7UF33_ECOLX</name>
<reference evidence="1 2" key="1">
    <citation type="submission" date="2018-05" db="EMBL/GenBank/DDBJ databases">
        <title>Genomic sequencing of EHEC O26 New European Clone.</title>
        <authorList>
            <person name="Karnisova L."/>
            <person name="Nunvar J."/>
            <person name="Marejkova M."/>
            <person name="Mellmann A."/>
            <person name="Drevinek P."/>
            <person name="Blahova K."/>
            <person name="Bielaszewska M."/>
        </authorList>
    </citation>
    <scope>NUCLEOTIDE SEQUENCE [LARGE SCALE GENOMIC DNA]</scope>
    <source>
        <strain evidence="1 2">14-391</strain>
    </source>
</reference>
<dbReference type="Proteomes" id="UP000248865">
    <property type="component" value="Unassembled WGS sequence"/>
</dbReference>
<dbReference type="InterPro" id="IPR031325">
    <property type="entry name" value="RHS_repeat"/>
</dbReference>
<dbReference type="InterPro" id="IPR006530">
    <property type="entry name" value="YD"/>
</dbReference>
<dbReference type="Pfam" id="PF05593">
    <property type="entry name" value="RHS_repeat"/>
    <property type="match status" value="1"/>
</dbReference>
<feature type="non-terminal residue" evidence="1">
    <location>
        <position position="121"/>
    </location>
</feature>
<gene>
    <name evidence="1" type="ORF">DIV22_20135</name>
</gene>
<proteinExistence type="predicted"/>
<evidence type="ECO:0000313" key="1">
    <source>
        <dbReference type="EMBL" id="PZZ64009.1"/>
    </source>
</evidence>
<accession>A0A2W7UF33</accession>
<evidence type="ECO:0008006" key="3">
    <source>
        <dbReference type="Google" id="ProtNLM"/>
    </source>
</evidence>
<comment type="caution">
    <text evidence="1">The sequence shown here is derived from an EMBL/GenBank/DDBJ whole genome shotgun (WGS) entry which is preliminary data.</text>
</comment>
<sequence>DPEYPENLPAAPLVRYGWTPRGELAAVYDRSNTQVRSFTYDDKYRGRMVAHRHTSRPEIRYRYDSDGRVTEQLNPAGLSYTYQYEKDHITITDSLDRREVLHTQGEAGLKRVVKKEHADGS</sequence>